<dbReference type="AlphaFoldDB" id="A0A381YC57"/>
<gene>
    <name evidence="1" type="ORF">METZ01_LOCUS127462</name>
</gene>
<accession>A0A381YC57</accession>
<organism evidence="1">
    <name type="scientific">marine metagenome</name>
    <dbReference type="NCBI Taxonomy" id="408172"/>
    <lineage>
        <taxon>unclassified sequences</taxon>
        <taxon>metagenomes</taxon>
        <taxon>ecological metagenomes</taxon>
    </lineage>
</organism>
<dbReference type="EMBL" id="UINC01017878">
    <property type="protein sequence ID" value="SVA74608.1"/>
    <property type="molecule type" value="Genomic_DNA"/>
</dbReference>
<name>A0A381YC57_9ZZZZ</name>
<proteinExistence type="predicted"/>
<protein>
    <submittedName>
        <fullName evidence="1">Uncharacterized protein</fullName>
    </submittedName>
</protein>
<evidence type="ECO:0000313" key="1">
    <source>
        <dbReference type="EMBL" id="SVA74608.1"/>
    </source>
</evidence>
<sequence>MRTMLNAKEEIDVISKLEWSGE</sequence>
<reference evidence="1" key="1">
    <citation type="submission" date="2018-05" db="EMBL/GenBank/DDBJ databases">
        <authorList>
            <person name="Lanie J.A."/>
            <person name="Ng W.-L."/>
            <person name="Kazmierczak K.M."/>
            <person name="Andrzejewski T.M."/>
            <person name="Davidsen T.M."/>
            <person name="Wayne K.J."/>
            <person name="Tettelin H."/>
            <person name="Glass J.I."/>
            <person name="Rusch D."/>
            <person name="Podicherti R."/>
            <person name="Tsui H.-C.T."/>
            <person name="Winkler M.E."/>
        </authorList>
    </citation>
    <scope>NUCLEOTIDE SEQUENCE</scope>
</reference>